<comment type="function">
    <text evidence="5">Transcription activator.</text>
</comment>
<evidence type="ECO:0000256" key="4">
    <source>
        <dbReference type="PROSITE-ProRule" id="PRU01002"/>
    </source>
</evidence>
<protein>
    <recommendedName>
        <fullName evidence="5">Growth-regulating factor</fullName>
    </recommendedName>
</protein>
<dbReference type="PROSITE" id="PS51666">
    <property type="entry name" value="QLQ"/>
    <property type="match status" value="1"/>
</dbReference>
<keyword evidence="10" id="KW-1185">Reference proteome</keyword>
<dbReference type="PROSITE" id="PS51667">
    <property type="entry name" value="WRC"/>
    <property type="match status" value="1"/>
</dbReference>
<keyword evidence="3 4" id="KW-0539">Nucleus</keyword>
<organism evidence="9 10">
    <name type="scientific">Quillaja saponaria</name>
    <name type="common">Soap bark tree</name>
    <dbReference type="NCBI Taxonomy" id="32244"/>
    <lineage>
        <taxon>Eukaryota</taxon>
        <taxon>Viridiplantae</taxon>
        <taxon>Streptophyta</taxon>
        <taxon>Embryophyta</taxon>
        <taxon>Tracheophyta</taxon>
        <taxon>Spermatophyta</taxon>
        <taxon>Magnoliopsida</taxon>
        <taxon>eudicotyledons</taxon>
        <taxon>Gunneridae</taxon>
        <taxon>Pentapetalae</taxon>
        <taxon>rosids</taxon>
        <taxon>fabids</taxon>
        <taxon>Fabales</taxon>
        <taxon>Quillajaceae</taxon>
        <taxon>Quillaja</taxon>
    </lineage>
</organism>
<comment type="similarity">
    <text evidence="2 5">Belongs to the GRF family.</text>
</comment>
<feature type="region of interest" description="Disordered" evidence="6">
    <location>
        <begin position="554"/>
        <end position="589"/>
    </location>
</feature>
<sequence length="611" mass="65758">MDFGAVGLDDLVGSDTTGFTSLASDPETKQKLYGSGFIKHVRSSTNEDDWRSSKLAKTDAFSASKPMLNQQRNTLLRSNISLFSDGQQQQQMLSFSSPKSEAFPSQNSQNATMPYPYHTLSAFSRNTGYSSGTLTGASMHGVLTGARGPFTPSQWVELEHQALIYKYITANVSVPSHLLIPIRKALESAGFCSFSGGILRPNTLGWGSFHLGFSNNSDPEPGRCRRTDGKKWRCSRDAVADQKYCERHMNRGRHRSRKPVEGQSGHAVTATGNTTATTPKLMSNASSSVSVAVPGGGGATNSLALAHHQAKCLQPDTSDTSAAGSINRVFMNNKDNVGERMQDTTALSMLSPTIELKPKENPFFAQKQQIPYDESLRTQFGLVTSDSLLNPSQKSFSLMNCRNFGSSHDPTDQETESKQSLLHFIDDWPKNQSGRSGVSWAGLETQSDKTQLSITIPTASSDFIRSTSSPANEKLTLSPLRLSRELDPIQMGLGVGSAFNESNSRQANWIPITWETSMGGPLGEVLHLSNNNAADSMKNSSALNLLTDGWGNSPPLGSSPTGVLQKTTFGSLSNSSTGSSPRAEHRTHDGASLCSDLLGSTLGKSSTLPAL</sequence>
<gene>
    <name evidence="9" type="ORF">O6P43_015955</name>
</gene>
<keyword evidence="5" id="KW-0010">Activator</keyword>
<dbReference type="Pfam" id="PF08880">
    <property type="entry name" value="QLQ"/>
    <property type="match status" value="1"/>
</dbReference>
<comment type="caution">
    <text evidence="9">The sequence shown here is derived from an EMBL/GenBank/DDBJ whole genome shotgun (WGS) entry which is preliminary data.</text>
</comment>
<feature type="region of interest" description="Disordered" evidence="6">
    <location>
        <begin position="251"/>
        <end position="282"/>
    </location>
</feature>
<dbReference type="PANTHER" id="PTHR31602">
    <property type="entry name" value="GROWTH-REGULATING FACTOR 5"/>
    <property type="match status" value="1"/>
</dbReference>
<proteinExistence type="inferred from homology"/>
<feature type="compositionally biased region" description="Low complexity" evidence="6">
    <location>
        <begin position="267"/>
        <end position="278"/>
    </location>
</feature>
<keyword evidence="5" id="KW-0805">Transcription regulation</keyword>
<feature type="short sequence motif" description="Bipartite nuclear localization signal" evidence="4">
    <location>
        <begin position="223"/>
        <end position="233"/>
    </location>
</feature>
<evidence type="ECO:0000259" key="7">
    <source>
        <dbReference type="PROSITE" id="PS51666"/>
    </source>
</evidence>
<dbReference type="EMBL" id="JARAOO010000006">
    <property type="protein sequence ID" value="KAJ7966492.1"/>
    <property type="molecule type" value="Genomic_DNA"/>
</dbReference>
<dbReference type="AlphaFoldDB" id="A0AAD7PT39"/>
<dbReference type="InterPro" id="IPR014978">
    <property type="entry name" value="Gln-Leu-Gln_QLQ"/>
</dbReference>
<dbReference type="InterPro" id="IPR014977">
    <property type="entry name" value="WRC_dom"/>
</dbReference>
<dbReference type="SMART" id="SM00951">
    <property type="entry name" value="QLQ"/>
    <property type="match status" value="1"/>
</dbReference>
<feature type="short sequence motif" description="Bipartite nuclear localization signal" evidence="4">
    <location>
        <begin position="251"/>
        <end position="258"/>
    </location>
</feature>
<comment type="subcellular location">
    <subcellularLocation>
        <location evidence="1 4 5">Nucleus</location>
    </subcellularLocation>
</comment>
<dbReference type="GO" id="GO:0006351">
    <property type="term" value="P:DNA-templated transcription"/>
    <property type="evidence" value="ECO:0007669"/>
    <property type="project" value="UniProtKB-UniRule"/>
</dbReference>
<feature type="compositionally biased region" description="Polar residues" evidence="6">
    <location>
        <begin position="555"/>
        <end position="566"/>
    </location>
</feature>
<evidence type="ECO:0000256" key="2">
    <source>
        <dbReference type="ARBA" id="ARBA00008122"/>
    </source>
</evidence>
<evidence type="ECO:0000256" key="5">
    <source>
        <dbReference type="RuleBase" id="RU367127"/>
    </source>
</evidence>
<feature type="domain" description="WRC" evidence="8">
    <location>
        <begin position="218"/>
        <end position="262"/>
    </location>
</feature>
<evidence type="ECO:0000256" key="1">
    <source>
        <dbReference type="ARBA" id="ARBA00004123"/>
    </source>
</evidence>
<feature type="compositionally biased region" description="Low complexity" evidence="6">
    <location>
        <begin position="567"/>
        <end position="580"/>
    </location>
</feature>
<dbReference type="GO" id="GO:0006355">
    <property type="term" value="P:regulation of DNA-templated transcription"/>
    <property type="evidence" value="ECO:0007669"/>
    <property type="project" value="InterPro"/>
</dbReference>
<keyword evidence="5" id="KW-0804">Transcription</keyword>
<dbReference type="GO" id="GO:0005524">
    <property type="term" value="F:ATP binding"/>
    <property type="evidence" value="ECO:0007669"/>
    <property type="project" value="UniProtKB-UniRule"/>
</dbReference>
<evidence type="ECO:0000256" key="6">
    <source>
        <dbReference type="SAM" id="MobiDB-lite"/>
    </source>
</evidence>
<dbReference type="Pfam" id="PF08879">
    <property type="entry name" value="WRC"/>
    <property type="match status" value="1"/>
</dbReference>
<evidence type="ECO:0000259" key="8">
    <source>
        <dbReference type="PROSITE" id="PS51667"/>
    </source>
</evidence>
<dbReference type="Proteomes" id="UP001163823">
    <property type="component" value="Chromosome 6"/>
</dbReference>
<dbReference type="GO" id="GO:0005634">
    <property type="term" value="C:nucleus"/>
    <property type="evidence" value="ECO:0007669"/>
    <property type="project" value="UniProtKB-SubCell"/>
</dbReference>
<dbReference type="KEGG" id="qsa:O6P43_015955"/>
<dbReference type="InterPro" id="IPR031137">
    <property type="entry name" value="GRF"/>
</dbReference>
<evidence type="ECO:0000313" key="9">
    <source>
        <dbReference type="EMBL" id="KAJ7966492.1"/>
    </source>
</evidence>
<accession>A0AAD7PT39</accession>
<dbReference type="GO" id="GO:0099402">
    <property type="term" value="P:plant organ development"/>
    <property type="evidence" value="ECO:0007669"/>
    <property type="project" value="UniProtKB-ARBA"/>
</dbReference>
<dbReference type="PANTHER" id="PTHR31602:SF51">
    <property type="entry name" value="GROWTH-REGULATING FACTOR"/>
    <property type="match status" value="1"/>
</dbReference>
<evidence type="ECO:0000313" key="10">
    <source>
        <dbReference type="Proteomes" id="UP001163823"/>
    </source>
</evidence>
<evidence type="ECO:0000256" key="3">
    <source>
        <dbReference type="ARBA" id="ARBA00023242"/>
    </source>
</evidence>
<reference evidence="9" key="1">
    <citation type="journal article" date="2023" name="Science">
        <title>Elucidation of the pathway for biosynthesis of saponin adjuvants from the soapbark tree.</title>
        <authorList>
            <person name="Reed J."/>
            <person name="Orme A."/>
            <person name="El-Demerdash A."/>
            <person name="Owen C."/>
            <person name="Martin L.B.B."/>
            <person name="Misra R.C."/>
            <person name="Kikuchi S."/>
            <person name="Rejzek M."/>
            <person name="Martin A.C."/>
            <person name="Harkess A."/>
            <person name="Leebens-Mack J."/>
            <person name="Louveau T."/>
            <person name="Stephenson M.J."/>
            <person name="Osbourn A."/>
        </authorList>
    </citation>
    <scope>NUCLEOTIDE SEQUENCE</scope>
    <source>
        <strain evidence="9">S10</strain>
    </source>
</reference>
<comment type="domain">
    <text evidence="5">The QLQ domain and WRC domain may be involved in protein-protein interaction and DNA-binding, respectively.</text>
</comment>
<name>A0AAD7PT39_QUISA</name>
<feature type="domain" description="QLQ" evidence="7">
    <location>
        <begin position="149"/>
        <end position="184"/>
    </location>
</feature>